<dbReference type="AlphaFoldDB" id="A0A8B4U5G3"/>
<accession>A0A8B4U5G3</accession>
<comment type="caution">
    <text evidence="1">The sequence shown here is derived from an EMBL/GenBank/DDBJ whole genome shotgun (WGS) entry which is preliminary data.</text>
</comment>
<sequence>MCDAVGQRRVDGVFGDVALHAEVVVIPGLLRQRSALHLHAMRHLPGAENHFPDAAHGLRIGGGEREGAEIVQHVFRSDGFPANARLGKGHVLSDVRVQMVADHQHIEMFIDGVEGVGQRWVGGRRQNVRVGAGGDDVWRMAAAGPFGMEGVDGAPADGGEGVFHKTGFIQGVAVQGDLDVHFIGDG</sequence>
<name>A0A8B4U5G3_KLEPN</name>
<dbReference type="EMBL" id="UKAW01000002">
    <property type="protein sequence ID" value="SXG10676.1"/>
    <property type="molecule type" value="Genomic_DNA"/>
</dbReference>
<organism evidence="1 2">
    <name type="scientific">Klebsiella pneumoniae</name>
    <dbReference type="NCBI Taxonomy" id="573"/>
    <lineage>
        <taxon>Bacteria</taxon>
        <taxon>Pseudomonadati</taxon>
        <taxon>Pseudomonadota</taxon>
        <taxon>Gammaproteobacteria</taxon>
        <taxon>Enterobacterales</taxon>
        <taxon>Enterobacteriaceae</taxon>
        <taxon>Klebsiella/Raoultella group</taxon>
        <taxon>Klebsiella</taxon>
        <taxon>Klebsiella pneumoniae complex</taxon>
    </lineage>
</organism>
<dbReference type="Proteomes" id="UP000257587">
    <property type="component" value="Unassembled WGS sequence"/>
</dbReference>
<gene>
    <name evidence="1" type="ORF">SAMEA3499874_00641</name>
</gene>
<reference evidence="1 2" key="1">
    <citation type="submission" date="2018-08" db="EMBL/GenBank/DDBJ databases">
        <authorList>
            <consortium name="Pathogen Informatics"/>
        </authorList>
    </citation>
    <scope>NUCLEOTIDE SEQUENCE [LARGE SCALE GENOMIC DNA]</scope>
    <source>
        <strain evidence="1 2">EuSCAPE_AT002</strain>
    </source>
</reference>
<evidence type="ECO:0000313" key="1">
    <source>
        <dbReference type="EMBL" id="SXG10676.1"/>
    </source>
</evidence>
<evidence type="ECO:0000313" key="2">
    <source>
        <dbReference type="Proteomes" id="UP000257587"/>
    </source>
</evidence>
<proteinExistence type="predicted"/>
<protein>
    <submittedName>
        <fullName evidence="1">Uncharacterized protein</fullName>
    </submittedName>
</protein>